<dbReference type="EMBL" id="NCKV01004403">
    <property type="protein sequence ID" value="RWS24789.1"/>
    <property type="molecule type" value="Genomic_DNA"/>
</dbReference>
<protein>
    <submittedName>
        <fullName evidence="9">N-sulfoglucosamine sulfohydrolase-like isoform X1</fullName>
    </submittedName>
</protein>
<evidence type="ECO:0000256" key="3">
    <source>
        <dbReference type="ARBA" id="ARBA00022729"/>
    </source>
</evidence>
<dbReference type="PANTHER" id="PTHR43108">
    <property type="entry name" value="N-ACETYLGLUCOSAMINE-6-SULFATASE FAMILY MEMBER"/>
    <property type="match status" value="1"/>
</dbReference>
<feature type="signal peptide" evidence="6">
    <location>
        <begin position="1"/>
        <end position="22"/>
    </location>
</feature>
<dbReference type="Proteomes" id="UP000288716">
    <property type="component" value="Unassembled WGS sequence"/>
</dbReference>
<organism evidence="9 10">
    <name type="scientific">Leptotrombidium deliense</name>
    <dbReference type="NCBI Taxonomy" id="299467"/>
    <lineage>
        <taxon>Eukaryota</taxon>
        <taxon>Metazoa</taxon>
        <taxon>Ecdysozoa</taxon>
        <taxon>Arthropoda</taxon>
        <taxon>Chelicerata</taxon>
        <taxon>Arachnida</taxon>
        <taxon>Acari</taxon>
        <taxon>Acariformes</taxon>
        <taxon>Trombidiformes</taxon>
        <taxon>Prostigmata</taxon>
        <taxon>Anystina</taxon>
        <taxon>Parasitengona</taxon>
        <taxon>Trombiculoidea</taxon>
        <taxon>Trombiculidae</taxon>
        <taxon>Leptotrombidium</taxon>
    </lineage>
</organism>
<comment type="caution">
    <text evidence="9">The sequence shown here is derived from an EMBL/GenBank/DDBJ whole genome shotgun (WGS) entry which is preliminary data.</text>
</comment>
<dbReference type="InterPro" id="IPR000917">
    <property type="entry name" value="Sulfatase_N"/>
</dbReference>
<keyword evidence="10" id="KW-1185">Reference proteome</keyword>
<dbReference type="InterPro" id="IPR017850">
    <property type="entry name" value="Alkaline_phosphatase_core_sf"/>
</dbReference>
<dbReference type="Pfam" id="PF00884">
    <property type="entry name" value="Sulfatase"/>
    <property type="match status" value="1"/>
</dbReference>
<dbReference type="PROSITE" id="PS00523">
    <property type="entry name" value="SULFATASE_1"/>
    <property type="match status" value="1"/>
</dbReference>
<feature type="domain" description="Sulfatase N-terminal" evidence="7">
    <location>
        <begin position="23"/>
        <end position="247"/>
    </location>
</feature>
<reference evidence="9 10" key="1">
    <citation type="journal article" date="2018" name="Gigascience">
        <title>Genomes of trombidid mites reveal novel predicted allergens and laterally-transferred genes associated with secondary metabolism.</title>
        <authorList>
            <person name="Dong X."/>
            <person name="Chaisiri K."/>
            <person name="Xia D."/>
            <person name="Armstrong S.D."/>
            <person name="Fang Y."/>
            <person name="Donnelly M.J."/>
            <person name="Kadowaki T."/>
            <person name="McGarry J.W."/>
            <person name="Darby A.C."/>
            <person name="Makepeace B.L."/>
        </authorList>
    </citation>
    <scope>NUCLEOTIDE SEQUENCE [LARGE SCALE GENOMIC DNA]</scope>
    <source>
        <strain evidence="9">UoL-UT</strain>
    </source>
</reference>
<comment type="similarity">
    <text evidence="2">Belongs to the sulfatase family.</text>
</comment>
<feature type="chain" id="PRO_5019269484" evidence="6">
    <location>
        <begin position="23"/>
        <end position="493"/>
    </location>
</feature>
<dbReference type="PANTHER" id="PTHR43108:SF6">
    <property type="entry name" value="N-SULPHOGLUCOSAMINE SULPHOHYDROLASE"/>
    <property type="match status" value="1"/>
</dbReference>
<gene>
    <name evidence="9" type="ORF">B4U80_03182</name>
</gene>
<dbReference type="OrthoDB" id="10012954at2759"/>
<feature type="domain" description="N-sulphoglucosamine sulphohydrolase C-terminal" evidence="8">
    <location>
        <begin position="265"/>
        <end position="373"/>
    </location>
</feature>
<evidence type="ECO:0000259" key="7">
    <source>
        <dbReference type="Pfam" id="PF00884"/>
    </source>
</evidence>
<sequence>MLVIKQVVAVALFFVQVSETISKNVVIILADDLGREISVYNDPVCKTPNIEKLSERSVTFENAFTSVSSCSPSRSSLLTGLPTHTNGMFGLHNSEHHFNSFEAVRSLPTILKKHGIKTGIIGKKHVGPSSVYNFDFEETEENNSIMQVGRNITRIKLLVRKFLREAKNNFLLYVAFHDPHRCGHEKPEYGNFCEKFGTGEPGMGLIPDWKPTHYDPNQIKVPYYIPNTNEAKADLANYFTTISRLDQGKYWIDNGPSFPNGRTNAYDPGVREPFFISNPKEPQMWGKREDSYVSLLDVVPTVLEWFQIQYPNYKLFNKPVKLTGKSLLPLISSNKEKQDTEYVYYSHNLHEATMYYPMRSVRDKRYKLIHNLNYWAPFPIDQDFYLSPTFKGILNRTKNHEPLFWSKNLTTYYRRSEWELFDLLNDPAELTNIYTESSTAPISNKMKHIMFNWQNSTNDPWMCSPHFVLEEIRSEQLSALSQKTVVKLLQLSQ</sequence>
<evidence type="ECO:0000256" key="1">
    <source>
        <dbReference type="ARBA" id="ARBA00001913"/>
    </source>
</evidence>
<evidence type="ECO:0000256" key="4">
    <source>
        <dbReference type="ARBA" id="ARBA00022801"/>
    </source>
</evidence>
<dbReference type="Gene3D" id="3.40.720.10">
    <property type="entry name" value="Alkaline Phosphatase, subunit A"/>
    <property type="match status" value="2"/>
</dbReference>
<dbReference type="GO" id="GO:0006027">
    <property type="term" value="P:glycosaminoglycan catabolic process"/>
    <property type="evidence" value="ECO:0007669"/>
    <property type="project" value="TreeGrafter"/>
</dbReference>
<keyword evidence="4 9" id="KW-0378">Hydrolase</keyword>
<proteinExistence type="inferred from homology"/>
<evidence type="ECO:0000313" key="9">
    <source>
        <dbReference type="EMBL" id="RWS24789.1"/>
    </source>
</evidence>
<name>A0A443SB56_9ACAR</name>
<dbReference type="STRING" id="299467.A0A443SB56"/>
<dbReference type="Pfam" id="PF16347">
    <property type="entry name" value="SGSH_C"/>
    <property type="match status" value="1"/>
</dbReference>
<dbReference type="AlphaFoldDB" id="A0A443SB56"/>
<dbReference type="VEuPathDB" id="VectorBase:LDEU007252"/>
<keyword evidence="3 6" id="KW-0732">Signal</keyword>
<dbReference type="GO" id="GO:0016250">
    <property type="term" value="F:N-sulfoglucosamine sulfohydrolase activity"/>
    <property type="evidence" value="ECO:0007669"/>
    <property type="project" value="TreeGrafter"/>
</dbReference>
<accession>A0A443SB56</accession>
<dbReference type="SUPFAM" id="SSF53649">
    <property type="entry name" value="Alkaline phosphatase-like"/>
    <property type="match status" value="1"/>
</dbReference>
<dbReference type="GO" id="GO:0030200">
    <property type="term" value="P:heparan sulfate proteoglycan catabolic process"/>
    <property type="evidence" value="ECO:0007669"/>
    <property type="project" value="TreeGrafter"/>
</dbReference>
<evidence type="ECO:0000256" key="2">
    <source>
        <dbReference type="ARBA" id="ARBA00008779"/>
    </source>
</evidence>
<evidence type="ECO:0000256" key="5">
    <source>
        <dbReference type="ARBA" id="ARBA00023180"/>
    </source>
</evidence>
<dbReference type="InterPro" id="IPR032506">
    <property type="entry name" value="SGSH_C"/>
</dbReference>
<evidence type="ECO:0000313" key="10">
    <source>
        <dbReference type="Proteomes" id="UP000288716"/>
    </source>
</evidence>
<dbReference type="InterPro" id="IPR024607">
    <property type="entry name" value="Sulfatase_CS"/>
</dbReference>
<keyword evidence="5" id="KW-0325">Glycoprotein</keyword>
<evidence type="ECO:0000259" key="8">
    <source>
        <dbReference type="Pfam" id="PF16347"/>
    </source>
</evidence>
<evidence type="ECO:0000256" key="6">
    <source>
        <dbReference type="SAM" id="SignalP"/>
    </source>
</evidence>
<comment type="cofactor">
    <cofactor evidence="1">
        <name>Ca(2+)</name>
        <dbReference type="ChEBI" id="CHEBI:29108"/>
    </cofactor>
</comment>